<dbReference type="Proteomes" id="UP000095765">
    <property type="component" value="Unassembled WGS sequence"/>
</dbReference>
<protein>
    <submittedName>
        <fullName evidence="5">V-type ATP synthase subunit E</fullName>
    </submittedName>
</protein>
<feature type="coiled-coil region" evidence="4">
    <location>
        <begin position="1"/>
        <end position="36"/>
    </location>
</feature>
<evidence type="ECO:0000256" key="4">
    <source>
        <dbReference type="SAM" id="Coils"/>
    </source>
</evidence>
<dbReference type="SUPFAM" id="SSF160527">
    <property type="entry name" value="V-type ATPase subunit E-like"/>
    <property type="match status" value="1"/>
</dbReference>
<dbReference type="AlphaFoldDB" id="A0A174Q1H1"/>
<name>A0A174Q1H1_9FIRM</name>
<keyword evidence="4" id="KW-0175">Coiled coil</keyword>
<sequence length="194" mass="20701">MTGLEKIVQQIQDDAQQAAQAALARARDEARQIMEQARGETDAQVATIEAQSAAAVAAAHESAKSAAALARRRAVLEAKQEIISSAIAEAQKAACALPEQEYFALILKMIGKYSLPLDGEILFNPADKKRLPDSFADALAKQAKGTLRISDETRGIDGGFVLVYGGIEENCSFAALIDAARETLQDQVQALLFA</sequence>
<dbReference type="Pfam" id="PF01991">
    <property type="entry name" value="vATP-synt_E"/>
    <property type="match status" value="1"/>
</dbReference>
<evidence type="ECO:0000313" key="6">
    <source>
        <dbReference type="Proteomes" id="UP000095765"/>
    </source>
</evidence>
<dbReference type="OrthoDB" id="1734087at2"/>
<dbReference type="RefSeq" id="WP_055244894.1">
    <property type="nucleotide sequence ID" value="NZ_CABIWA010000012.1"/>
</dbReference>
<accession>A0A174Q1H1</accession>
<evidence type="ECO:0000256" key="3">
    <source>
        <dbReference type="ARBA" id="ARBA00023065"/>
    </source>
</evidence>
<evidence type="ECO:0000256" key="2">
    <source>
        <dbReference type="ARBA" id="ARBA00022448"/>
    </source>
</evidence>
<comment type="similarity">
    <text evidence="1">Belongs to the V-ATPase E subunit family.</text>
</comment>
<dbReference type="EMBL" id="CZBE01000009">
    <property type="protein sequence ID" value="CUP67394.1"/>
    <property type="molecule type" value="Genomic_DNA"/>
</dbReference>
<dbReference type="GO" id="GO:0046961">
    <property type="term" value="F:proton-transporting ATPase activity, rotational mechanism"/>
    <property type="evidence" value="ECO:0007669"/>
    <property type="project" value="InterPro"/>
</dbReference>
<dbReference type="GO" id="GO:0033178">
    <property type="term" value="C:proton-transporting two-sector ATPase complex, catalytic domain"/>
    <property type="evidence" value="ECO:0007669"/>
    <property type="project" value="InterPro"/>
</dbReference>
<dbReference type="Gene3D" id="1.20.5.620">
    <property type="entry name" value="F1F0 ATP synthase subunit B, membrane domain"/>
    <property type="match status" value="1"/>
</dbReference>
<evidence type="ECO:0000256" key="1">
    <source>
        <dbReference type="ARBA" id="ARBA00005901"/>
    </source>
</evidence>
<dbReference type="Gene3D" id="3.30.2320.30">
    <property type="entry name" value="ATP synthase, E subunit, C-terminal"/>
    <property type="match status" value="1"/>
</dbReference>
<keyword evidence="3" id="KW-0406">Ion transport</keyword>
<gene>
    <name evidence="5" type="ORF">ERS852551_01555</name>
</gene>
<dbReference type="InterPro" id="IPR038495">
    <property type="entry name" value="ATPase_E_C"/>
</dbReference>
<organism evidence="5 6">
    <name type="scientific">Anaerotruncus colihominis</name>
    <dbReference type="NCBI Taxonomy" id="169435"/>
    <lineage>
        <taxon>Bacteria</taxon>
        <taxon>Bacillati</taxon>
        <taxon>Bacillota</taxon>
        <taxon>Clostridia</taxon>
        <taxon>Eubacteriales</taxon>
        <taxon>Oscillospiraceae</taxon>
        <taxon>Anaerotruncus</taxon>
    </lineage>
</organism>
<evidence type="ECO:0000313" key="5">
    <source>
        <dbReference type="EMBL" id="CUP67394.1"/>
    </source>
</evidence>
<dbReference type="InterPro" id="IPR002842">
    <property type="entry name" value="ATPase_V1_Esu"/>
</dbReference>
<keyword evidence="2" id="KW-0813">Transport</keyword>
<reference evidence="5 6" key="1">
    <citation type="submission" date="2015-09" db="EMBL/GenBank/DDBJ databases">
        <authorList>
            <consortium name="Pathogen Informatics"/>
        </authorList>
    </citation>
    <scope>NUCLEOTIDE SEQUENCE [LARGE SCALE GENOMIC DNA]</scope>
    <source>
        <strain evidence="5 6">2789STDY5834939</strain>
    </source>
</reference>
<proteinExistence type="inferred from homology"/>